<gene>
    <name evidence="2" type="ORF">POVWA2_058680</name>
</gene>
<keyword evidence="1" id="KW-0812">Transmembrane</keyword>
<dbReference type="EMBL" id="FLRE01000196">
    <property type="protein sequence ID" value="SBT49701.1"/>
    <property type="molecule type" value="Genomic_DNA"/>
</dbReference>
<accession>A0A1A8ZZW9</accession>
<keyword evidence="1" id="KW-0472">Membrane</keyword>
<protein>
    <submittedName>
        <fullName evidence="2">Uncharacterized protein</fullName>
    </submittedName>
</protein>
<reference evidence="3" key="1">
    <citation type="submission" date="2016-05" db="EMBL/GenBank/DDBJ databases">
        <authorList>
            <person name="Naeem Raeece"/>
        </authorList>
    </citation>
    <scope>NUCLEOTIDE SEQUENCE [LARGE SCALE GENOMIC DNA]</scope>
</reference>
<dbReference type="AlphaFoldDB" id="A0A1A8ZZW9"/>
<evidence type="ECO:0000313" key="3">
    <source>
        <dbReference type="Proteomes" id="UP000078550"/>
    </source>
</evidence>
<evidence type="ECO:0000313" key="2">
    <source>
        <dbReference type="EMBL" id="SBT49701.1"/>
    </source>
</evidence>
<sequence length="92" mass="9638">MDVWTYGRMDVCTYGHMDICAYVGTLLTFGRVHARACRGITGREGSSPTYASALVAVVAAVAAVAAAAAALVRAHACVQSCDNFHAPSIFED</sequence>
<keyword evidence="1" id="KW-1133">Transmembrane helix</keyword>
<name>A0A1A8ZZW9_PLAOA</name>
<proteinExistence type="predicted"/>
<organism evidence="2 3">
    <name type="scientific">Plasmodium ovale wallikeri</name>
    <dbReference type="NCBI Taxonomy" id="864142"/>
    <lineage>
        <taxon>Eukaryota</taxon>
        <taxon>Sar</taxon>
        <taxon>Alveolata</taxon>
        <taxon>Apicomplexa</taxon>
        <taxon>Aconoidasida</taxon>
        <taxon>Haemosporida</taxon>
        <taxon>Plasmodiidae</taxon>
        <taxon>Plasmodium</taxon>
        <taxon>Plasmodium (Plasmodium)</taxon>
    </lineage>
</organism>
<evidence type="ECO:0000256" key="1">
    <source>
        <dbReference type="SAM" id="Phobius"/>
    </source>
</evidence>
<feature type="transmembrane region" description="Helical" evidence="1">
    <location>
        <begin position="50"/>
        <end position="72"/>
    </location>
</feature>
<dbReference type="Proteomes" id="UP000078550">
    <property type="component" value="Unassembled WGS sequence"/>
</dbReference>